<proteinExistence type="predicted"/>
<keyword evidence="2 8" id="KW-0812">Transmembrane</keyword>
<feature type="transmembrane region" description="Helical" evidence="8">
    <location>
        <begin position="28"/>
        <end position="50"/>
    </location>
</feature>
<evidence type="ECO:0000313" key="10">
    <source>
        <dbReference type="Proteomes" id="UP000694413"/>
    </source>
</evidence>
<dbReference type="PRINTS" id="PR00237">
    <property type="entry name" value="GPCRRHODOPSN"/>
</dbReference>
<dbReference type="AlphaFoldDB" id="A0A8D2MAL2"/>
<keyword evidence="6" id="KW-0675">Receptor</keyword>
<evidence type="ECO:0000256" key="6">
    <source>
        <dbReference type="ARBA" id="ARBA00023170"/>
    </source>
</evidence>
<evidence type="ECO:0000256" key="5">
    <source>
        <dbReference type="ARBA" id="ARBA00023136"/>
    </source>
</evidence>
<evidence type="ECO:0008006" key="11">
    <source>
        <dbReference type="Google" id="ProtNLM"/>
    </source>
</evidence>
<dbReference type="PANTHER" id="PTHR11334">
    <property type="entry name" value="MAS-RELATED G-PROTEIN COUPLED RECEPTOR"/>
    <property type="match status" value="1"/>
</dbReference>
<evidence type="ECO:0000256" key="2">
    <source>
        <dbReference type="ARBA" id="ARBA00022692"/>
    </source>
</evidence>
<evidence type="ECO:0000256" key="7">
    <source>
        <dbReference type="ARBA" id="ARBA00023224"/>
    </source>
</evidence>
<comment type="subcellular location">
    <subcellularLocation>
        <location evidence="1">Membrane</location>
        <topology evidence="1">Multi-pass membrane protein</topology>
    </subcellularLocation>
</comment>
<feature type="transmembrane region" description="Helical" evidence="8">
    <location>
        <begin position="247"/>
        <end position="266"/>
    </location>
</feature>
<dbReference type="Proteomes" id="UP000694413">
    <property type="component" value="Unassembled WGS sequence"/>
</dbReference>
<keyword evidence="4" id="KW-0297">G-protein coupled receptor</keyword>
<feature type="transmembrane region" description="Helical" evidence="8">
    <location>
        <begin position="62"/>
        <end position="82"/>
    </location>
</feature>
<dbReference type="Gene3D" id="1.20.1070.10">
    <property type="entry name" value="Rhodopsin 7-helix transmembrane proteins"/>
    <property type="match status" value="1"/>
</dbReference>
<feature type="transmembrane region" description="Helical" evidence="8">
    <location>
        <begin position="217"/>
        <end position="235"/>
    </location>
</feature>
<feature type="transmembrane region" description="Helical" evidence="8">
    <location>
        <begin position="146"/>
        <end position="164"/>
    </location>
</feature>
<feature type="transmembrane region" description="Helical" evidence="8">
    <location>
        <begin position="176"/>
        <end position="196"/>
    </location>
</feature>
<reference evidence="9" key="2">
    <citation type="submission" date="2025-09" db="UniProtKB">
        <authorList>
            <consortium name="Ensembl"/>
        </authorList>
    </citation>
    <scope>IDENTIFICATION</scope>
</reference>
<keyword evidence="10" id="KW-1185">Reference proteome</keyword>
<sequence length="307" mass="34512">MDASPLITWGLHQLNLAPPKIYVTSVTIHSVTLLICLCGLAGNGAVIGLLRLEFHNSHFFDLAIIDFLFLLFVLPSALLLLVEDVFCSPILPRLFLNYLLHLSVVSYYWVLFRLMHSSHVVYMDKLCSLCCRCDLPKRLAWVLESVKYWAFFALFAVIPTVTFLCPSHQQEHCQAALISVYTITLLLVVATLVISSTVDLIKGKWGSQQQQPKRRDIIIVIIVLLTLLLSLWNFLQQLGYITVSSQVVFLLACIHSTIKPFIYFTAGRCRRPCSMGCLRLSLQRVFEEPKGKTAHTEASAGTSGARL</sequence>
<dbReference type="SUPFAM" id="SSF81321">
    <property type="entry name" value="Family A G protein-coupled receptor-like"/>
    <property type="match status" value="1"/>
</dbReference>
<evidence type="ECO:0000256" key="4">
    <source>
        <dbReference type="ARBA" id="ARBA00023040"/>
    </source>
</evidence>
<evidence type="ECO:0000313" key="9">
    <source>
        <dbReference type="Ensembl" id="ENSZALP00000004845.1"/>
    </source>
</evidence>
<dbReference type="GO" id="GO:0005886">
    <property type="term" value="C:plasma membrane"/>
    <property type="evidence" value="ECO:0007669"/>
    <property type="project" value="TreeGrafter"/>
</dbReference>
<keyword evidence="5 8" id="KW-0472">Membrane</keyword>
<evidence type="ECO:0000256" key="1">
    <source>
        <dbReference type="ARBA" id="ARBA00004141"/>
    </source>
</evidence>
<dbReference type="Ensembl" id="ENSZALT00000007276.1">
    <property type="protein sequence ID" value="ENSZALP00000004845.1"/>
    <property type="gene ID" value="ENSZALG00000004536.1"/>
</dbReference>
<evidence type="ECO:0000256" key="3">
    <source>
        <dbReference type="ARBA" id="ARBA00022989"/>
    </source>
</evidence>
<feature type="transmembrane region" description="Helical" evidence="8">
    <location>
        <begin position="94"/>
        <end position="115"/>
    </location>
</feature>
<accession>A0A8D2MAL2</accession>
<dbReference type="InterPro" id="IPR026234">
    <property type="entry name" value="MRGPCRFAMILY"/>
</dbReference>
<name>A0A8D2MAL2_ZONAL</name>
<evidence type="ECO:0000256" key="8">
    <source>
        <dbReference type="SAM" id="Phobius"/>
    </source>
</evidence>
<reference evidence="9" key="1">
    <citation type="submission" date="2025-08" db="UniProtKB">
        <authorList>
            <consortium name="Ensembl"/>
        </authorList>
    </citation>
    <scope>IDENTIFICATION</scope>
</reference>
<dbReference type="InterPro" id="IPR000276">
    <property type="entry name" value="GPCR_Rhodpsn"/>
</dbReference>
<keyword evidence="3 8" id="KW-1133">Transmembrane helix</keyword>
<keyword evidence="7" id="KW-0807">Transducer</keyword>
<dbReference type="PANTHER" id="PTHR11334:SF68">
    <property type="entry name" value="G-PROTEIN COUPLED RECEPTORS FAMILY 1 PROFILE DOMAIN-CONTAINING PROTEIN-RELATED"/>
    <property type="match status" value="1"/>
</dbReference>
<protein>
    <recommendedName>
        <fullName evidence="11">G-protein coupled receptors family 1 profile domain-containing protein</fullName>
    </recommendedName>
</protein>
<dbReference type="GO" id="GO:0004930">
    <property type="term" value="F:G protein-coupled receptor activity"/>
    <property type="evidence" value="ECO:0007669"/>
    <property type="project" value="UniProtKB-KW"/>
</dbReference>
<organism evidence="9 10">
    <name type="scientific">Zonotrichia albicollis</name>
    <name type="common">White-throated sparrow</name>
    <name type="synonym">Fringilla albicollis</name>
    <dbReference type="NCBI Taxonomy" id="44394"/>
    <lineage>
        <taxon>Eukaryota</taxon>
        <taxon>Metazoa</taxon>
        <taxon>Chordata</taxon>
        <taxon>Craniata</taxon>
        <taxon>Vertebrata</taxon>
        <taxon>Euteleostomi</taxon>
        <taxon>Archelosauria</taxon>
        <taxon>Archosauria</taxon>
        <taxon>Dinosauria</taxon>
        <taxon>Saurischia</taxon>
        <taxon>Theropoda</taxon>
        <taxon>Coelurosauria</taxon>
        <taxon>Aves</taxon>
        <taxon>Neognathae</taxon>
        <taxon>Neoaves</taxon>
        <taxon>Telluraves</taxon>
        <taxon>Australaves</taxon>
        <taxon>Passeriformes</taxon>
        <taxon>Passerellidae</taxon>
        <taxon>Zonotrichia</taxon>
    </lineage>
</organism>